<dbReference type="PROSITE" id="PS00061">
    <property type="entry name" value="ADH_SHORT"/>
    <property type="match status" value="1"/>
</dbReference>
<organism evidence="3 4">
    <name type="scientific">Prauserella oleivorans</name>
    <dbReference type="NCBI Taxonomy" id="1478153"/>
    <lineage>
        <taxon>Bacteria</taxon>
        <taxon>Bacillati</taxon>
        <taxon>Actinomycetota</taxon>
        <taxon>Actinomycetes</taxon>
        <taxon>Pseudonocardiales</taxon>
        <taxon>Pseudonocardiaceae</taxon>
        <taxon>Prauserella</taxon>
    </lineage>
</organism>
<protein>
    <submittedName>
        <fullName evidence="3">SDR family NAD(P)-dependent oxidoreductase</fullName>
        <ecNumber evidence="3">1.1.1.-</ecNumber>
    </submittedName>
</protein>
<reference evidence="4" key="1">
    <citation type="journal article" date="2019" name="Int. J. Syst. Evol. Microbiol.">
        <title>The Global Catalogue of Microorganisms (GCM) 10K type strain sequencing project: providing services to taxonomists for standard genome sequencing and annotation.</title>
        <authorList>
            <consortium name="The Broad Institute Genomics Platform"/>
            <consortium name="The Broad Institute Genome Sequencing Center for Infectious Disease"/>
            <person name="Wu L."/>
            <person name="Ma J."/>
        </authorList>
    </citation>
    <scope>NUCLEOTIDE SEQUENCE [LARGE SCALE GENOMIC DNA]</scope>
    <source>
        <strain evidence="4">IBRC-M 10906</strain>
    </source>
</reference>
<evidence type="ECO:0000256" key="2">
    <source>
        <dbReference type="ARBA" id="ARBA00023002"/>
    </source>
</evidence>
<dbReference type="PRINTS" id="PR00081">
    <property type="entry name" value="GDHRDH"/>
</dbReference>
<proteinExistence type="inferred from homology"/>
<name>A0ABW5W536_9PSEU</name>
<dbReference type="Pfam" id="PF13561">
    <property type="entry name" value="adh_short_C2"/>
    <property type="match status" value="1"/>
</dbReference>
<sequence>MTGVLDARGPAGMAGRRAVVTGAARGIGAQIALELARAGAEVTVVDQRDPGETVRAIKAEGGQAWGERLDVTDRAAVAAAFGSLPALDALVTSAAVYGDTVSVDELSESEVDQVLGVNVKGTLWTIQAALPLLRHGGGQVVCLGSVAGKVGGVLAGPHYVASKGAVHALVKWLAKTEASNGIRANGLAPGVVDTEMVAGRGYDPGYCPLGRLARPEEIARVAAFLASPASSYMTGTVVDVNGGYAMG</sequence>
<dbReference type="SUPFAM" id="SSF51735">
    <property type="entry name" value="NAD(P)-binding Rossmann-fold domains"/>
    <property type="match status" value="1"/>
</dbReference>
<accession>A0ABW5W536</accession>
<dbReference type="InterPro" id="IPR036291">
    <property type="entry name" value="NAD(P)-bd_dom_sf"/>
</dbReference>
<keyword evidence="4" id="KW-1185">Reference proteome</keyword>
<dbReference type="EC" id="1.1.1.-" evidence="3"/>
<dbReference type="EMBL" id="JBHUOF010000003">
    <property type="protein sequence ID" value="MFD2798247.1"/>
    <property type="molecule type" value="Genomic_DNA"/>
</dbReference>
<evidence type="ECO:0000313" key="3">
    <source>
        <dbReference type="EMBL" id="MFD2798247.1"/>
    </source>
</evidence>
<comment type="caution">
    <text evidence="3">The sequence shown here is derived from an EMBL/GenBank/DDBJ whole genome shotgun (WGS) entry which is preliminary data.</text>
</comment>
<dbReference type="Proteomes" id="UP001597478">
    <property type="component" value="Unassembled WGS sequence"/>
</dbReference>
<dbReference type="CDD" id="cd05233">
    <property type="entry name" value="SDR_c"/>
    <property type="match status" value="1"/>
</dbReference>
<gene>
    <name evidence="3" type="ORF">ACFS2C_02435</name>
</gene>
<evidence type="ECO:0000256" key="1">
    <source>
        <dbReference type="ARBA" id="ARBA00006484"/>
    </source>
</evidence>
<dbReference type="InterPro" id="IPR002347">
    <property type="entry name" value="SDR_fam"/>
</dbReference>
<dbReference type="PANTHER" id="PTHR42760:SF133">
    <property type="entry name" value="3-OXOACYL-[ACYL-CARRIER-PROTEIN] REDUCTASE"/>
    <property type="match status" value="1"/>
</dbReference>
<dbReference type="RefSeq" id="WP_377383647.1">
    <property type="nucleotide sequence ID" value="NZ_JBHSAN010000001.1"/>
</dbReference>
<keyword evidence="2 3" id="KW-0560">Oxidoreductase</keyword>
<dbReference type="InterPro" id="IPR020904">
    <property type="entry name" value="Sc_DH/Rdtase_CS"/>
</dbReference>
<dbReference type="GO" id="GO:0016491">
    <property type="term" value="F:oxidoreductase activity"/>
    <property type="evidence" value="ECO:0007669"/>
    <property type="project" value="UniProtKB-KW"/>
</dbReference>
<dbReference type="Gene3D" id="3.40.50.720">
    <property type="entry name" value="NAD(P)-binding Rossmann-like Domain"/>
    <property type="match status" value="1"/>
</dbReference>
<comment type="similarity">
    <text evidence="1">Belongs to the short-chain dehydrogenases/reductases (SDR) family.</text>
</comment>
<evidence type="ECO:0000313" key="4">
    <source>
        <dbReference type="Proteomes" id="UP001597478"/>
    </source>
</evidence>
<dbReference type="PANTHER" id="PTHR42760">
    <property type="entry name" value="SHORT-CHAIN DEHYDROGENASES/REDUCTASES FAMILY MEMBER"/>
    <property type="match status" value="1"/>
</dbReference>